<evidence type="ECO:0000313" key="1">
    <source>
        <dbReference type="EMBL" id="SFL57223.1"/>
    </source>
</evidence>
<accession>A0A1I4ITA9</accession>
<proteinExistence type="predicted"/>
<sequence length="144" mass="16584">MKSFDYTNTQPKAEVGTEEVVKEKVTLDKAQNLPGAAPNLKEAEFTAEPMTMIEAIEQERQKALRKESERHNNINAAINSKFDELKRIETERDLTIQKAFNKAQQDLDEIDNLIAERRTGIFDEVKEIAQEFNARFNPESKLEE</sequence>
<dbReference type="RefSeq" id="WP_074751949.1">
    <property type="nucleotide sequence ID" value="NZ_FOTJ01000020.1"/>
</dbReference>
<name>A0A1I4ITA9_9LACT</name>
<dbReference type="AlphaFoldDB" id="A0A1I4ITA9"/>
<protein>
    <submittedName>
        <fullName evidence="1">Uncharacterized protein</fullName>
    </submittedName>
</protein>
<reference evidence="1 2" key="1">
    <citation type="submission" date="2016-10" db="EMBL/GenBank/DDBJ databases">
        <authorList>
            <person name="de Groot N.N."/>
        </authorList>
    </citation>
    <scope>NUCLEOTIDE SEQUENCE [LARGE SCALE GENOMIC DNA]</scope>
    <source>
        <strain evidence="1 2">M79</strain>
    </source>
</reference>
<dbReference type="EMBL" id="FOTJ01000020">
    <property type="protein sequence ID" value="SFL57223.1"/>
    <property type="molecule type" value="Genomic_DNA"/>
</dbReference>
<gene>
    <name evidence="1" type="ORF">SAMN05216438_12011</name>
</gene>
<evidence type="ECO:0000313" key="2">
    <source>
        <dbReference type="Proteomes" id="UP000181969"/>
    </source>
</evidence>
<organism evidence="1 2">
    <name type="scientific">Lactococcus garvieae</name>
    <dbReference type="NCBI Taxonomy" id="1363"/>
    <lineage>
        <taxon>Bacteria</taxon>
        <taxon>Bacillati</taxon>
        <taxon>Bacillota</taxon>
        <taxon>Bacilli</taxon>
        <taxon>Lactobacillales</taxon>
        <taxon>Streptococcaceae</taxon>
        <taxon>Lactococcus</taxon>
    </lineage>
</organism>
<dbReference type="Proteomes" id="UP000181969">
    <property type="component" value="Unassembled WGS sequence"/>
</dbReference>